<evidence type="ECO:0000256" key="3">
    <source>
        <dbReference type="ARBA" id="ARBA00022676"/>
    </source>
</evidence>
<dbReference type="Pfam" id="PF04488">
    <property type="entry name" value="Gly_transf_sug"/>
    <property type="match status" value="1"/>
</dbReference>
<dbReference type="AlphaFoldDB" id="A0A2A4J1Y3"/>
<keyword evidence="3" id="KW-0328">Glycosyltransferase</keyword>
<evidence type="ECO:0000259" key="7">
    <source>
        <dbReference type="Pfam" id="PF04572"/>
    </source>
</evidence>
<proteinExistence type="inferred from homology"/>
<organism evidence="8">
    <name type="scientific">Heliothis virescens</name>
    <name type="common">Tobacco budworm moth</name>
    <dbReference type="NCBI Taxonomy" id="7102"/>
    <lineage>
        <taxon>Eukaryota</taxon>
        <taxon>Metazoa</taxon>
        <taxon>Ecdysozoa</taxon>
        <taxon>Arthropoda</taxon>
        <taxon>Hexapoda</taxon>
        <taxon>Insecta</taxon>
        <taxon>Pterygota</taxon>
        <taxon>Neoptera</taxon>
        <taxon>Endopterygota</taxon>
        <taxon>Lepidoptera</taxon>
        <taxon>Glossata</taxon>
        <taxon>Ditrysia</taxon>
        <taxon>Noctuoidea</taxon>
        <taxon>Noctuidae</taxon>
        <taxon>Heliothinae</taxon>
        <taxon>Heliothis</taxon>
    </lineage>
</organism>
<dbReference type="SUPFAM" id="SSF53448">
    <property type="entry name" value="Nucleotide-diphospho-sugar transferases"/>
    <property type="match status" value="1"/>
</dbReference>
<name>A0A2A4J1Y3_HELVI</name>
<protein>
    <recommendedName>
        <fullName evidence="7">Alpha 1,4-glycosyltransferase domain-containing protein</fullName>
    </recommendedName>
</protein>
<dbReference type="EMBL" id="NWSH01004060">
    <property type="protein sequence ID" value="PCG65524.1"/>
    <property type="molecule type" value="Genomic_DNA"/>
</dbReference>
<feature type="domain" description="Alpha 1,4-glycosyltransferase" evidence="7">
    <location>
        <begin position="195"/>
        <end position="313"/>
    </location>
</feature>
<evidence type="ECO:0000256" key="6">
    <source>
        <dbReference type="ARBA" id="ARBA00023136"/>
    </source>
</evidence>
<keyword evidence="6" id="KW-0472">Membrane</keyword>
<evidence type="ECO:0000256" key="5">
    <source>
        <dbReference type="ARBA" id="ARBA00023034"/>
    </source>
</evidence>
<comment type="subcellular location">
    <subcellularLocation>
        <location evidence="1">Golgi apparatus membrane</location>
        <topology evidence="1">Single-pass type II membrane protein</topology>
    </subcellularLocation>
</comment>
<dbReference type="PANTHER" id="PTHR12042:SF21">
    <property type="entry name" value="ALPHA1,4-GALACTOSYLTRANSFERASE 1-RELATED"/>
    <property type="match status" value="1"/>
</dbReference>
<dbReference type="GO" id="GO:0006688">
    <property type="term" value="P:glycosphingolipid biosynthetic process"/>
    <property type="evidence" value="ECO:0007669"/>
    <property type="project" value="TreeGrafter"/>
</dbReference>
<dbReference type="Pfam" id="PF04572">
    <property type="entry name" value="Gb3_synth"/>
    <property type="match status" value="1"/>
</dbReference>
<dbReference type="GO" id="GO:0000139">
    <property type="term" value="C:Golgi membrane"/>
    <property type="evidence" value="ECO:0007669"/>
    <property type="project" value="UniProtKB-SubCell"/>
</dbReference>
<dbReference type="InterPro" id="IPR007652">
    <property type="entry name" value="A1-4-GlycosylTfrase_dom"/>
</dbReference>
<keyword evidence="4" id="KW-0808">Transferase</keyword>
<evidence type="ECO:0000256" key="4">
    <source>
        <dbReference type="ARBA" id="ARBA00022679"/>
    </source>
</evidence>
<accession>A0A2A4J1Y3</accession>
<reference evidence="8" key="1">
    <citation type="submission" date="2017-09" db="EMBL/GenBank/DDBJ databases">
        <title>Contemporary evolution of a Lepidopteran species, Heliothis virescens, in response to modern agricultural practices.</title>
        <authorList>
            <person name="Fritz M.L."/>
            <person name="Deyonke A.M."/>
            <person name="Papanicolaou A."/>
            <person name="Micinski S."/>
            <person name="Westbrook J."/>
            <person name="Gould F."/>
        </authorList>
    </citation>
    <scope>NUCLEOTIDE SEQUENCE [LARGE SCALE GENOMIC DNA]</scope>
    <source>
        <strain evidence="8">HvINT-</strain>
        <tissue evidence="8">Whole body</tissue>
    </source>
</reference>
<sequence length="321" mass="37026">MSEDAQWKRTPLIIYWPRADRNIDCYYSLNDNALMSVEDASFMPKLKSIFFHETSCRGGVDSRQACAVESAARANPDWEVYLLFNAPVSSVMHRKSCLVKLLQYPNVRLARIHADSFSRESAVQQIVRRDWRRSRYPVEHSADIMRMLTLHRWGGISLDLDMLVVKSFNNLTQNWMVKTSSFDLGTGVMRLSKDEVGQNLTTEIIQEIYSTYDKKQWSAFGAKAIERVLKRRCPDLHTASSGDCQGLSIYSRELFYPIGLSRANSLVREWPLMQLKEEPYTYHLWNLLTKMFTVHPKSPYAMMASKLCPEIYGTYGDAFGV</sequence>
<dbReference type="STRING" id="7102.A0A2A4J1Y3"/>
<dbReference type="InterPro" id="IPR007577">
    <property type="entry name" value="GlycoTrfase_DXD_sugar-bd_CS"/>
</dbReference>
<dbReference type="PANTHER" id="PTHR12042">
    <property type="entry name" value="LACTOSYLCERAMIDE 4-ALPHA-GALACTOSYLTRANSFERASE ALPHA- 1,4-GALACTOSYLTRANSFERASE"/>
    <property type="match status" value="1"/>
</dbReference>
<dbReference type="InterPro" id="IPR051981">
    <property type="entry name" value="Glycosyltransf_32"/>
</dbReference>
<evidence type="ECO:0000256" key="1">
    <source>
        <dbReference type="ARBA" id="ARBA00004323"/>
    </source>
</evidence>
<keyword evidence="5" id="KW-0333">Golgi apparatus</keyword>
<dbReference type="Gene3D" id="3.90.550.20">
    <property type="match status" value="1"/>
</dbReference>
<dbReference type="InterPro" id="IPR029044">
    <property type="entry name" value="Nucleotide-diphossugar_trans"/>
</dbReference>
<comment type="caution">
    <text evidence="8">The sequence shown here is derived from an EMBL/GenBank/DDBJ whole genome shotgun (WGS) entry which is preliminary data.</text>
</comment>
<evidence type="ECO:0000313" key="8">
    <source>
        <dbReference type="EMBL" id="PCG65524.1"/>
    </source>
</evidence>
<dbReference type="GO" id="GO:0016758">
    <property type="term" value="F:hexosyltransferase activity"/>
    <property type="evidence" value="ECO:0007669"/>
    <property type="project" value="TreeGrafter"/>
</dbReference>
<gene>
    <name evidence="8" type="ORF">B5V51_9064</name>
</gene>
<comment type="similarity">
    <text evidence="2">Belongs to the glycosyltransferase 32 family.</text>
</comment>
<evidence type="ECO:0000256" key="2">
    <source>
        <dbReference type="ARBA" id="ARBA00009003"/>
    </source>
</evidence>